<organism evidence="2 3">
    <name type="scientific">Variovorax humicola</name>
    <dbReference type="NCBI Taxonomy" id="1769758"/>
    <lineage>
        <taxon>Bacteria</taxon>
        <taxon>Pseudomonadati</taxon>
        <taxon>Pseudomonadota</taxon>
        <taxon>Betaproteobacteria</taxon>
        <taxon>Burkholderiales</taxon>
        <taxon>Comamonadaceae</taxon>
        <taxon>Variovorax</taxon>
    </lineage>
</organism>
<evidence type="ECO:0000313" key="2">
    <source>
        <dbReference type="EMBL" id="MEJ8821684.1"/>
    </source>
</evidence>
<dbReference type="SUPFAM" id="SSF55961">
    <property type="entry name" value="Bet v1-like"/>
    <property type="match status" value="1"/>
</dbReference>
<dbReference type="PANTHER" id="PTHR38588:SF1">
    <property type="entry name" value="BLL0334 PROTEIN"/>
    <property type="match status" value="1"/>
</dbReference>
<dbReference type="Gene3D" id="3.30.530.20">
    <property type="match status" value="1"/>
</dbReference>
<proteinExistence type="predicted"/>
<dbReference type="EMBL" id="JBBKZV010000002">
    <property type="protein sequence ID" value="MEJ8821684.1"/>
    <property type="molecule type" value="Genomic_DNA"/>
</dbReference>
<dbReference type="PANTHER" id="PTHR38588">
    <property type="entry name" value="BLL0334 PROTEIN"/>
    <property type="match status" value="1"/>
</dbReference>
<accession>A0ABU8VV45</accession>
<evidence type="ECO:0000313" key="3">
    <source>
        <dbReference type="Proteomes" id="UP001363010"/>
    </source>
</evidence>
<dbReference type="InterPro" id="IPR010419">
    <property type="entry name" value="CO_DH_gsu"/>
</dbReference>
<dbReference type="RefSeq" id="WP_340362723.1">
    <property type="nucleotide sequence ID" value="NZ_JBBKZV010000002.1"/>
</dbReference>
<sequence>MEIEKTLTVAADPQRVWALLLDPQVMGGCVPGMKSIDVVSDVEYVAVMHVKIAFINAKFKLRTTIVEQRAPSYLRTEGTGEDASVASSLKQQSEIFLTPTADGGTELRIKVQVDVLGRLGTFGLSVMKTKADRMWEEFGANLAARIDGGVAVPAVTAGTAVTTVPAVPAVAAVTVAAGAATPAGAAIIAVPAPAPSAMPAPSAAAALSTAPAKGSMPTAAPTSSERVVPARAATPRQVEATLPDASPGWWSRLTGARSGSGANVAANGRFIHIEVRQLDKTISIDWPLESADQCKAWLRELVQ</sequence>
<reference evidence="2 3" key="1">
    <citation type="submission" date="2024-03" db="EMBL/GenBank/DDBJ databases">
        <title>Novel species of the genus Variovorax.</title>
        <authorList>
            <person name="Liu Q."/>
            <person name="Xin Y.-H."/>
        </authorList>
    </citation>
    <scope>NUCLEOTIDE SEQUENCE [LARGE SCALE GENOMIC DNA]</scope>
    <source>
        <strain evidence="2 3">KACC 18501</strain>
    </source>
</reference>
<keyword evidence="3" id="KW-1185">Reference proteome</keyword>
<gene>
    <name evidence="2" type="ORF">WKW80_06485</name>
</gene>
<comment type="caution">
    <text evidence="2">The sequence shown here is derived from an EMBL/GenBank/DDBJ whole genome shotgun (WGS) entry which is preliminary data.</text>
</comment>
<name>A0ABU8VV45_9BURK</name>
<evidence type="ECO:0000256" key="1">
    <source>
        <dbReference type="SAM" id="MobiDB-lite"/>
    </source>
</evidence>
<protein>
    <submittedName>
        <fullName evidence="2">SRPBCC family protein</fullName>
    </submittedName>
</protein>
<dbReference type="Proteomes" id="UP001363010">
    <property type="component" value="Unassembled WGS sequence"/>
</dbReference>
<dbReference type="Pfam" id="PF06240">
    <property type="entry name" value="COXG"/>
    <property type="match status" value="1"/>
</dbReference>
<dbReference type="CDD" id="cd07823">
    <property type="entry name" value="SRPBCC_5"/>
    <property type="match status" value="1"/>
</dbReference>
<feature type="region of interest" description="Disordered" evidence="1">
    <location>
        <begin position="214"/>
        <end position="238"/>
    </location>
</feature>
<dbReference type="InterPro" id="IPR023393">
    <property type="entry name" value="START-like_dom_sf"/>
</dbReference>